<accession>A0ABV3TUY6</accession>
<gene>
    <name evidence="3" type="ORF">AB4875_08030</name>
</gene>
<dbReference type="InterPro" id="IPR013702">
    <property type="entry name" value="FIST_domain_N"/>
</dbReference>
<reference evidence="3 4" key="1">
    <citation type="journal article" date="2011" name="Int. J. Syst. Evol. Microbiol.">
        <title>Zhongshania antarctica gen. nov., sp. nov. and Zhongshania guokunii sp. nov., gammaproteobacteria respectively isolated from coastal attached (fast) ice and surface seawater of the Antarctic.</title>
        <authorList>
            <person name="Li H.J."/>
            <person name="Zhang X.Y."/>
            <person name="Chen C.X."/>
            <person name="Zhang Y.J."/>
            <person name="Gao Z.M."/>
            <person name="Yu Y."/>
            <person name="Chen X.L."/>
            <person name="Chen B."/>
            <person name="Zhang Y.Z."/>
        </authorList>
    </citation>
    <scope>NUCLEOTIDE SEQUENCE [LARGE SCALE GENOMIC DNA]</scope>
    <source>
        <strain evidence="3 4">R06B22</strain>
    </source>
</reference>
<dbReference type="RefSeq" id="WP_368375539.1">
    <property type="nucleotide sequence ID" value="NZ_JBFRYB010000001.1"/>
</dbReference>
<protein>
    <submittedName>
        <fullName evidence="3">FIST signal transduction protein</fullName>
    </submittedName>
</protein>
<dbReference type="EMBL" id="JBFRYB010000001">
    <property type="protein sequence ID" value="MEX1665436.1"/>
    <property type="molecule type" value="Genomic_DNA"/>
</dbReference>
<organism evidence="3 4">
    <name type="scientific">Zhongshania arctica</name>
    <dbReference type="NCBI Taxonomy" id="3238302"/>
    <lineage>
        <taxon>Bacteria</taxon>
        <taxon>Pseudomonadati</taxon>
        <taxon>Pseudomonadota</taxon>
        <taxon>Gammaproteobacteria</taxon>
        <taxon>Cellvibrionales</taxon>
        <taxon>Spongiibacteraceae</taxon>
        <taxon>Zhongshania</taxon>
    </lineage>
</organism>
<evidence type="ECO:0000259" key="1">
    <source>
        <dbReference type="SMART" id="SM00897"/>
    </source>
</evidence>
<keyword evidence="4" id="KW-1185">Reference proteome</keyword>
<dbReference type="SMART" id="SM00897">
    <property type="entry name" value="FIST"/>
    <property type="match status" value="1"/>
</dbReference>
<dbReference type="PANTHER" id="PTHR40252:SF2">
    <property type="entry name" value="BLR0328 PROTEIN"/>
    <property type="match status" value="1"/>
</dbReference>
<evidence type="ECO:0000259" key="2">
    <source>
        <dbReference type="SMART" id="SM01204"/>
    </source>
</evidence>
<name>A0ABV3TUY6_9GAMM</name>
<proteinExistence type="predicted"/>
<dbReference type="PANTHER" id="PTHR40252">
    <property type="entry name" value="BLR0328 PROTEIN"/>
    <property type="match status" value="1"/>
</dbReference>
<comment type="caution">
    <text evidence="3">The sequence shown here is derived from an EMBL/GenBank/DDBJ whole genome shotgun (WGS) entry which is preliminary data.</text>
</comment>
<dbReference type="Proteomes" id="UP001557484">
    <property type="component" value="Unassembled WGS sequence"/>
</dbReference>
<feature type="domain" description="FIST C-domain" evidence="2">
    <location>
        <begin position="229"/>
        <end position="363"/>
    </location>
</feature>
<dbReference type="Pfam" id="PF10442">
    <property type="entry name" value="FIST_C"/>
    <property type="match status" value="1"/>
</dbReference>
<sequence length="384" mass="41127">MFKIVVSHSNDPDTRSATEDLLLQCDKQLDGQMPTAGLLFAAIDFDHQSLLNDIMDAWPDLQLIGCTTDGEVSSVLAFQQDSVTLMLFCADNSIQISAGIGSDASSDAAASARSAITQATQALTKPVRLCITVPESLGVNSKAILDGLADALPNGVPVVGGLAADRWQFDTTYQFHGRSLYSSAVPVLLFAGALRCAHGVASGWQPIGNPGIVTRSKANTVYEIDGEPALSYYREYLGKHEPSSNYPLAVFTEDDQFYLRAPSGEFDTETGSVNFFAEVPVGAKVQMSESNRDDILAASRESMLQAVAAYGPGEPVAALYFSCASRRQLLGTRTHEEFEQARDSIGISVPSCGFYTNGEISPMELGAATHFHNETFISLLIGSE</sequence>
<dbReference type="Pfam" id="PF08495">
    <property type="entry name" value="FIST"/>
    <property type="match status" value="1"/>
</dbReference>
<dbReference type="InterPro" id="IPR019494">
    <property type="entry name" value="FIST_C"/>
</dbReference>
<evidence type="ECO:0000313" key="3">
    <source>
        <dbReference type="EMBL" id="MEX1665436.1"/>
    </source>
</evidence>
<dbReference type="SMART" id="SM01204">
    <property type="entry name" value="FIST_C"/>
    <property type="match status" value="1"/>
</dbReference>
<feature type="domain" description="FIST" evidence="1">
    <location>
        <begin position="33"/>
        <end position="228"/>
    </location>
</feature>
<evidence type="ECO:0000313" key="4">
    <source>
        <dbReference type="Proteomes" id="UP001557484"/>
    </source>
</evidence>